<evidence type="ECO:0000256" key="2">
    <source>
        <dbReference type="ARBA" id="ARBA00022723"/>
    </source>
</evidence>
<dbReference type="GO" id="GO:0003700">
    <property type="term" value="F:DNA-binding transcription factor activity"/>
    <property type="evidence" value="ECO:0007669"/>
    <property type="project" value="TreeGrafter"/>
</dbReference>
<dbReference type="FunFam" id="3.30.160.60:FF:000624">
    <property type="entry name" value="zinc finger protein 697"/>
    <property type="match status" value="1"/>
</dbReference>
<feature type="region of interest" description="Disordered" evidence="9">
    <location>
        <begin position="222"/>
        <end position="257"/>
    </location>
</feature>
<keyword evidence="4 8" id="KW-0863">Zinc-finger</keyword>
<evidence type="ECO:0000256" key="1">
    <source>
        <dbReference type="ARBA" id="ARBA00004123"/>
    </source>
</evidence>
<keyword evidence="3" id="KW-0677">Repeat</keyword>
<dbReference type="InterPro" id="IPR050589">
    <property type="entry name" value="Ikaros_C2H2-ZF"/>
</dbReference>
<feature type="compositionally biased region" description="Polar residues" evidence="9">
    <location>
        <begin position="224"/>
        <end position="244"/>
    </location>
</feature>
<feature type="compositionally biased region" description="Basic and acidic residues" evidence="9">
    <location>
        <begin position="247"/>
        <end position="257"/>
    </location>
</feature>
<evidence type="ECO:0000313" key="12">
    <source>
        <dbReference type="RefSeq" id="XP_015511684.1"/>
    </source>
</evidence>
<keyword evidence="11" id="KW-1185">Reference proteome</keyword>
<name>A0A6J0B9P0_NEOLC</name>
<feature type="domain" description="C2H2-type" evidence="10">
    <location>
        <begin position="327"/>
        <end position="355"/>
    </location>
</feature>
<evidence type="ECO:0000256" key="6">
    <source>
        <dbReference type="ARBA" id="ARBA00023125"/>
    </source>
</evidence>
<dbReference type="Proteomes" id="UP000829291">
    <property type="component" value="Chromosome 7"/>
</dbReference>
<evidence type="ECO:0000256" key="9">
    <source>
        <dbReference type="SAM" id="MobiDB-lite"/>
    </source>
</evidence>
<keyword evidence="7" id="KW-0539">Nucleus</keyword>
<sequence length="727" mass="83039">MTNIHRPTIEIFPHMESSRDADEVHLTELLPVKQLSICRKNDDDKEDTVADAFKALRERNKHDFSIGRNEFCATGDDDEFDEGVNDVDDSLDEYNPKITDEINVDQCSDGKRNTLKRKSNRVFKKRMKFLKKNQLESQKKGKHEKNEIIKSNGLNNVLDRDELDGSDFCNKSTVSHVNSRLSPIAQDLDKNGTLPDEVYVFHQDKNGAEVINAKASESLKRKCSNSNSKIRLNGSTSNRTTGRNNKAKGEVTMKERSKINDESLREKIDAIIQANSVMEGNKNNNTSRENRNNKLQNEAHMHGLSDISESEIRHNSGEEESSLIKKHRCAICSARFKGSGGLRTHYKVVHAGGPMFTCNECGKEFPLKERLKLHVRTHTGYKPYKCTDCEKSFARGGQLVQHRRTHTQVKPYRCVLCPGTFSCAANLALHVKRHNGQKDHKCEICGRAFVRRDALKKHLECLHKDVKSFLCVICNKTFKGHLPQHMRTHAQDRPHGCGTCGQRFAQKSQLTVHQRTHSGQRPFRCLVCWQAFAHSTALKLHTRRHTGERPFKCAECSAGFTQLPHWKKHMRCVHGRTDPYCCKNCNTFFRIKNDLETHEKSCHVGETPAIDADPENRTGRPMVPKYRIMTVEKMRLLLAVLFKRISKPERLDELGFGKRLIDEVLKDSLISAGKEPAQGSDDANEFDILKQNLATFLEWTVPPEHWETFKKLNKTPEEILETLTVSQ</sequence>
<dbReference type="RefSeq" id="XP_015511684.1">
    <property type="nucleotide sequence ID" value="XM_015656198.2"/>
</dbReference>
<accession>A0A6J0B9P0</accession>
<dbReference type="OrthoDB" id="7685779at2759"/>
<feature type="domain" description="C2H2-type" evidence="10">
    <location>
        <begin position="384"/>
        <end position="411"/>
    </location>
</feature>
<keyword evidence="5" id="KW-0862">Zinc</keyword>
<feature type="domain" description="C2H2-type" evidence="10">
    <location>
        <begin position="356"/>
        <end position="383"/>
    </location>
</feature>
<dbReference type="FunCoup" id="A0A6J0B9P0">
    <property type="interactions" value="255"/>
</dbReference>
<feature type="domain" description="C2H2-type" evidence="10">
    <location>
        <begin position="469"/>
        <end position="494"/>
    </location>
</feature>
<dbReference type="KEGG" id="nlo:107218357"/>
<proteinExistence type="predicted"/>
<evidence type="ECO:0000259" key="10">
    <source>
        <dbReference type="PROSITE" id="PS50157"/>
    </source>
</evidence>
<gene>
    <name evidence="12" type="primary">LOC107218357</name>
</gene>
<dbReference type="GO" id="GO:0008270">
    <property type="term" value="F:zinc ion binding"/>
    <property type="evidence" value="ECO:0007669"/>
    <property type="project" value="UniProtKB-KW"/>
</dbReference>
<dbReference type="GeneID" id="107218357"/>
<dbReference type="GO" id="GO:0000978">
    <property type="term" value="F:RNA polymerase II cis-regulatory region sequence-specific DNA binding"/>
    <property type="evidence" value="ECO:0007669"/>
    <property type="project" value="TreeGrafter"/>
</dbReference>
<dbReference type="SUPFAM" id="SSF57667">
    <property type="entry name" value="beta-beta-alpha zinc fingers"/>
    <property type="match status" value="5"/>
</dbReference>
<dbReference type="GO" id="GO:0006357">
    <property type="term" value="P:regulation of transcription by RNA polymerase II"/>
    <property type="evidence" value="ECO:0007669"/>
    <property type="project" value="TreeGrafter"/>
</dbReference>
<feature type="domain" description="C2H2-type" evidence="10">
    <location>
        <begin position="495"/>
        <end position="522"/>
    </location>
</feature>
<keyword evidence="6" id="KW-0238">DNA-binding</keyword>
<dbReference type="SMART" id="SM00355">
    <property type="entry name" value="ZnF_C2H2"/>
    <property type="match status" value="10"/>
</dbReference>
<feature type="domain" description="C2H2-type" evidence="10">
    <location>
        <begin position="523"/>
        <end position="550"/>
    </location>
</feature>
<dbReference type="AlphaFoldDB" id="A0A6J0B9P0"/>
<keyword evidence="2" id="KW-0479">Metal-binding</keyword>
<dbReference type="FunFam" id="3.30.160.60:FF:002343">
    <property type="entry name" value="Zinc finger protein 33A"/>
    <property type="match status" value="2"/>
</dbReference>
<evidence type="ECO:0000256" key="5">
    <source>
        <dbReference type="ARBA" id="ARBA00022833"/>
    </source>
</evidence>
<feature type="domain" description="C2H2-type" evidence="10">
    <location>
        <begin position="580"/>
        <end position="608"/>
    </location>
</feature>
<protein>
    <submittedName>
        <fullName evidence="12">Zinc finger protein 37-like</fullName>
    </submittedName>
</protein>
<evidence type="ECO:0000313" key="11">
    <source>
        <dbReference type="Proteomes" id="UP000829291"/>
    </source>
</evidence>
<reference evidence="12" key="1">
    <citation type="submission" date="2025-08" db="UniProtKB">
        <authorList>
            <consortium name="RefSeq"/>
        </authorList>
    </citation>
    <scope>IDENTIFICATION</scope>
    <source>
        <tissue evidence="12">Thorax and Abdomen</tissue>
    </source>
</reference>
<dbReference type="PANTHER" id="PTHR24404">
    <property type="entry name" value="ZINC FINGER PROTEIN"/>
    <property type="match status" value="1"/>
</dbReference>
<dbReference type="Gene3D" id="3.30.160.60">
    <property type="entry name" value="Classic Zinc Finger"/>
    <property type="match status" value="7"/>
</dbReference>
<evidence type="ECO:0000256" key="4">
    <source>
        <dbReference type="ARBA" id="ARBA00022771"/>
    </source>
</evidence>
<dbReference type="FunFam" id="3.30.160.60:FF:000706">
    <property type="entry name" value="Zinc finger protein"/>
    <property type="match status" value="1"/>
</dbReference>
<dbReference type="GO" id="GO:0005634">
    <property type="term" value="C:nucleus"/>
    <property type="evidence" value="ECO:0007669"/>
    <property type="project" value="UniProtKB-SubCell"/>
</dbReference>
<dbReference type="InterPro" id="IPR036236">
    <property type="entry name" value="Znf_C2H2_sf"/>
</dbReference>
<evidence type="ECO:0000256" key="7">
    <source>
        <dbReference type="ARBA" id="ARBA00023242"/>
    </source>
</evidence>
<evidence type="ECO:0000256" key="3">
    <source>
        <dbReference type="ARBA" id="ARBA00022737"/>
    </source>
</evidence>
<comment type="subcellular location">
    <subcellularLocation>
        <location evidence="1">Nucleus</location>
    </subcellularLocation>
</comment>
<dbReference type="InterPro" id="IPR013087">
    <property type="entry name" value="Znf_C2H2_type"/>
</dbReference>
<feature type="domain" description="C2H2-type" evidence="10">
    <location>
        <begin position="412"/>
        <end position="439"/>
    </location>
</feature>
<dbReference type="PROSITE" id="PS50157">
    <property type="entry name" value="ZINC_FINGER_C2H2_2"/>
    <property type="match status" value="10"/>
</dbReference>
<evidence type="ECO:0000256" key="8">
    <source>
        <dbReference type="PROSITE-ProRule" id="PRU00042"/>
    </source>
</evidence>
<dbReference type="Pfam" id="PF00096">
    <property type="entry name" value="zf-C2H2"/>
    <property type="match status" value="5"/>
</dbReference>
<dbReference type="PANTHER" id="PTHR24404:SF114">
    <property type="entry name" value="KLUMPFUSS, ISOFORM B-RELATED"/>
    <property type="match status" value="1"/>
</dbReference>
<dbReference type="FunFam" id="3.30.160.60:FF:000417">
    <property type="entry name" value="Zinc finger protein"/>
    <property type="match status" value="1"/>
</dbReference>
<dbReference type="PROSITE" id="PS00028">
    <property type="entry name" value="ZINC_FINGER_C2H2_1"/>
    <property type="match status" value="9"/>
</dbReference>
<feature type="domain" description="C2H2-type" evidence="10">
    <location>
        <begin position="440"/>
        <end position="468"/>
    </location>
</feature>
<dbReference type="InParanoid" id="A0A6J0B9P0"/>
<feature type="domain" description="C2H2-type" evidence="10">
    <location>
        <begin position="551"/>
        <end position="579"/>
    </location>
</feature>
<organism evidence="12">
    <name type="scientific">Neodiprion lecontei</name>
    <name type="common">Redheaded pine sawfly</name>
    <dbReference type="NCBI Taxonomy" id="441921"/>
    <lineage>
        <taxon>Eukaryota</taxon>
        <taxon>Metazoa</taxon>
        <taxon>Ecdysozoa</taxon>
        <taxon>Arthropoda</taxon>
        <taxon>Hexapoda</taxon>
        <taxon>Insecta</taxon>
        <taxon>Pterygota</taxon>
        <taxon>Neoptera</taxon>
        <taxon>Endopterygota</taxon>
        <taxon>Hymenoptera</taxon>
        <taxon>Tenthredinoidea</taxon>
        <taxon>Diprionidae</taxon>
        <taxon>Diprioninae</taxon>
        <taxon>Neodiprion</taxon>
    </lineage>
</organism>